<dbReference type="RefSeq" id="WP_067755359.1">
    <property type="nucleotide sequence ID" value="NZ_CP015772.1"/>
</dbReference>
<feature type="transmembrane region" description="Helical" evidence="1">
    <location>
        <begin position="52"/>
        <end position="71"/>
    </location>
</feature>
<feature type="transmembrane region" description="Helical" evidence="1">
    <location>
        <begin position="12"/>
        <end position="32"/>
    </location>
</feature>
<reference evidence="2 3" key="1">
    <citation type="submission" date="2016-05" db="EMBL/GenBank/DDBJ databases">
        <title>Niabella ginsenosidivorans BS26 whole genome sequencing.</title>
        <authorList>
            <person name="Im W.T."/>
            <person name="Siddiqi M.Z."/>
        </authorList>
    </citation>
    <scope>NUCLEOTIDE SEQUENCE [LARGE SCALE GENOMIC DNA]</scope>
    <source>
        <strain evidence="2 3">BS26</strain>
    </source>
</reference>
<keyword evidence="1" id="KW-0812">Transmembrane</keyword>
<dbReference type="OrthoDB" id="665804at2"/>
<protein>
    <submittedName>
        <fullName evidence="2">Uncharacterized protein</fullName>
    </submittedName>
</protein>
<keyword evidence="1" id="KW-1133">Transmembrane helix</keyword>
<dbReference type="Proteomes" id="UP000077667">
    <property type="component" value="Chromosome"/>
</dbReference>
<dbReference type="AlphaFoldDB" id="A0A1A9I1U7"/>
<evidence type="ECO:0000313" key="2">
    <source>
        <dbReference type="EMBL" id="ANH81305.1"/>
    </source>
</evidence>
<feature type="transmembrane region" description="Helical" evidence="1">
    <location>
        <begin position="80"/>
        <end position="100"/>
    </location>
</feature>
<accession>A0A1A9I1U7</accession>
<evidence type="ECO:0000313" key="3">
    <source>
        <dbReference type="Proteomes" id="UP000077667"/>
    </source>
</evidence>
<sequence>METDIYTSSKIYTPMMAGLFAGYIATLLNLFYDVLFRDYTQFPLHELVNVSTIIFATLFLLTIAGITYALFERLSSKGGILYTICSALFTALCVAGALHVHRTNNNILNNGFHHLLLGIVLITGIAATFAIPYLVKHKNLFI</sequence>
<organism evidence="2 3">
    <name type="scientific">Niabella ginsenosidivorans</name>
    <dbReference type="NCBI Taxonomy" id="1176587"/>
    <lineage>
        <taxon>Bacteria</taxon>
        <taxon>Pseudomonadati</taxon>
        <taxon>Bacteroidota</taxon>
        <taxon>Chitinophagia</taxon>
        <taxon>Chitinophagales</taxon>
        <taxon>Chitinophagaceae</taxon>
        <taxon>Niabella</taxon>
    </lineage>
</organism>
<name>A0A1A9I1U7_9BACT</name>
<evidence type="ECO:0000256" key="1">
    <source>
        <dbReference type="SAM" id="Phobius"/>
    </source>
</evidence>
<keyword evidence="1" id="KW-0472">Membrane</keyword>
<dbReference type="KEGG" id="nia:A8C56_10205"/>
<keyword evidence="3" id="KW-1185">Reference proteome</keyword>
<gene>
    <name evidence="2" type="ORF">A8C56_10205</name>
</gene>
<dbReference type="EMBL" id="CP015772">
    <property type="protein sequence ID" value="ANH81305.1"/>
    <property type="molecule type" value="Genomic_DNA"/>
</dbReference>
<feature type="transmembrane region" description="Helical" evidence="1">
    <location>
        <begin position="112"/>
        <end position="135"/>
    </location>
</feature>
<proteinExistence type="predicted"/>